<dbReference type="InterPro" id="IPR015919">
    <property type="entry name" value="Cadherin-like_sf"/>
</dbReference>
<evidence type="ECO:0000313" key="11">
    <source>
        <dbReference type="Proteomes" id="UP000198606"/>
    </source>
</evidence>
<reference evidence="10 11" key="1">
    <citation type="submission" date="2016-10" db="EMBL/GenBank/DDBJ databases">
        <authorList>
            <person name="de Groot N.N."/>
        </authorList>
    </citation>
    <scope>NUCLEOTIDE SEQUENCE [LARGE SCALE GENOMIC DNA]</scope>
    <source>
        <strain evidence="10 11">LMG 18387</strain>
    </source>
</reference>
<evidence type="ECO:0000256" key="9">
    <source>
        <dbReference type="SAM" id="MobiDB-lite"/>
    </source>
</evidence>
<dbReference type="InterPro" id="IPR001343">
    <property type="entry name" value="Hemolysn_Ca-bd"/>
</dbReference>
<dbReference type="SUPFAM" id="SSF49313">
    <property type="entry name" value="Cadherin-like"/>
    <property type="match status" value="1"/>
</dbReference>
<dbReference type="PANTHER" id="PTHR38340">
    <property type="entry name" value="S-LAYER PROTEIN"/>
    <property type="match status" value="1"/>
</dbReference>
<dbReference type="SUPFAM" id="SSF51120">
    <property type="entry name" value="beta-Roll"/>
    <property type="match status" value="9"/>
</dbReference>
<dbReference type="GO" id="GO:0005509">
    <property type="term" value="F:calcium ion binding"/>
    <property type="evidence" value="ECO:0007669"/>
    <property type="project" value="InterPro"/>
</dbReference>
<accession>A0A1G8KGH0</accession>
<keyword evidence="6" id="KW-0106">Calcium</keyword>
<keyword evidence="7" id="KW-0843">Virulence</keyword>
<evidence type="ECO:0000256" key="3">
    <source>
        <dbReference type="ARBA" id="ARBA00022525"/>
    </source>
</evidence>
<dbReference type="PANTHER" id="PTHR38340:SF1">
    <property type="entry name" value="S-LAYER PROTEIN"/>
    <property type="match status" value="1"/>
</dbReference>
<proteinExistence type="predicted"/>
<dbReference type="InterPro" id="IPR018511">
    <property type="entry name" value="Hemolysin-typ_Ca-bd_CS"/>
</dbReference>
<dbReference type="GO" id="GO:0005576">
    <property type="term" value="C:extracellular region"/>
    <property type="evidence" value="ECO:0007669"/>
    <property type="project" value="UniProtKB-SubCell"/>
</dbReference>
<gene>
    <name evidence="10" type="ORF">SAMN05216588_116131</name>
</gene>
<evidence type="ECO:0000256" key="6">
    <source>
        <dbReference type="ARBA" id="ARBA00022837"/>
    </source>
</evidence>
<evidence type="ECO:0000313" key="10">
    <source>
        <dbReference type="EMBL" id="SDI42521.1"/>
    </source>
</evidence>
<dbReference type="STRING" id="29435.SAMN05216588_116131"/>
<keyword evidence="8" id="KW-0472">Membrane</keyword>
<dbReference type="InterPro" id="IPR011049">
    <property type="entry name" value="Serralysin-like_metalloprot_C"/>
</dbReference>
<feature type="compositionally biased region" description="Gly residues" evidence="9">
    <location>
        <begin position="1263"/>
        <end position="1285"/>
    </location>
</feature>
<comment type="subcellular location">
    <subcellularLocation>
        <location evidence="1">Membrane</location>
    </subcellularLocation>
    <subcellularLocation>
        <location evidence="2">Secreted</location>
    </subcellularLocation>
</comment>
<dbReference type="GO" id="GO:0016020">
    <property type="term" value="C:membrane"/>
    <property type="evidence" value="ECO:0007669"/>
    <property type="project" value="UniProtKB-SubCell"/>
</dbReference>
<dbReference type="GO" id="GO:0090729">
    <property type="term" value="F:toxin activity"/>
    <property type="evidence" value="ECO:0007669"/>
    <property type="project" value="UniProtKB-KW"/>
</dbReference>
<dbReference type="InterPro" id="IPR003995">
    <property type="entry name" value="RTX_toxin_determinant-A"/>
</dbReference>
<evidence type="ECO:0000256" key="2">
    <source>
        <dbReference type="ARBA" id="ARBA00004613"/>
    </source>
</evidence>
<dbReference type="InterPro" id="IPR050557">
    <property type="entry name" value="RTX_toxin/Mannuronan_C5-epim"/>
</dbReference>
<keyword evidence="4" id="KW-0800">Toxin</keyword>
<keyword evidence="3" id="KW-0964">Secreted</keyword>
<dbReference type="Pfam" id="PF00353">
    <property type="entry name" value="HemolysinCabind"/>
    <property type="match status" value="15"/>
</dbReference>
<dbReference type="PRINTS" id="PR01488">
    <property type="entry name" value="RTXTOXINA"/>
</dbReference>
<dbReference type="RefSeq" id="WP_139207477.1">
    <property type="nucleotide sequence ID" value="NZ_FNDG01000016.1"/>
</dbReference>
<evidence type="ECO:0000256" key="4">
    <source>
        <dbReference type="ARBA" id="ARBA00022656"/>
    </source>
</evidence>
<evidence type="ECO:0000256" key="5">
    <source>
        <dbReference type="ARBA" id="ARBA00022737"/>
    </source>
</evidence>
<dbReference type="PROSITE" id="PS00330">
    <property type="entry name" value="HEMOLYSIN_CALCIUM"/>
    <property type="match status" value="20"/>
</dbReference>
<evidence type="ECO:0000256" key="7">
    <source>
        <dbReference type="ARBA" id="ARBA00023026"/>
    </source>
</evidence>
<feature type="region of interest" description="Disordered" evidence="9">
    <location>
        <begin position="1245"/>
        <end position="1304"/>
    </location>
</feature>
<name>A0A1G8KGH0_9GAMM</name>
<organism evidence="10 11">
    <name type="scientific">Phytopseudomonas flavescens</name>
    <dbReference type="NCBI Taxonomy" id="29435"/>
    <lineage>
        <taxon>Bacteria</taxon>
        <taxon>Pseudomonadati</taxon>
        <taxon>Pseudomonadota</taxon>
        <taxon>Gammaproteobacteria</taxon>
        <taxon>Pseudomonadales</taxon>
        <taxon>Pseudomonadaceae</taxon>
        <taxon>Phytopseudomonas</taxon>
    </lineage>
</organism>
<evidence type="ECO:0000256" key="8">
    <source>
        <dbReference type="ARBA" id="ARBA00023136"/>
    </source>
</evidence>
<sequence>MTMDVEFTANMAELAEAAYALFDSEKTVRESLIDSGFAESQTDAFLQRWNIIHHQPDTESGFSATLFKSKNPNAEQPYVLAIRGTAGFQDLVVTDGSDIVVDGLAIDQIVDLWNYWGQLTTPKGQAFTGAQLVTLEQETAYLAMAKTGQFIPTLNMTANTYLAWLYSRTDIIIDNGPFGERVRTIEVVSLGTDDPDFSGVLDTPLTADLLSGVTGHSLGGHLSAALTRLVPGIEALTINGAGFMTGVISGVGADAELNVRNLFGLLGGLDEFDPQRILNLYGDKMPEFVTQNQVFGLVQQGGHDAIFIEQDPWHGHTLGHGSAQMTDSLAIYRLLNVIDGAIAVPYVTHLLEAAANVASHSLEGVLNAVGDLLGAGTSVGINDREAFYARLSAIYEELLVDPTALEPELKPAYEGLRIVETSSFADSALEDTPRGLAYRYALQALNSFSLLGLDYDAHNIEGALDLYDPATGQGELTPEWLRDRAELLHWKSELALIDGVTDPQIPLADGDRGLLLEDRATGQIMHIHEVGDVSQIIFGKNDADLIESPQGSLAGHRFYGGGGNDTLKGEAGNDYLEGDSGNDILIGGAGNDTLIGGTDNDRYEFSTGDGHDTLIDADGLGGLWIDGVHYTLAQRWAPDADSWHSDDGKIKFLRSGSDLLVLYGQGDSILIRNYVVGALGLRLEETEVTEVPSHAGLVSGTLEIDYLAGTAGDELILGLSGNDWVNYDDNQGGNDTIVGGAGSDRLFGGSGNDRIYAYEIDEYGPPSAVGPNGGITGDWLDGRDGDDLLVGSGGNDGLFGGAGSDTILGGDGDDIILADTTTWGLQNTPYFQVRNVAIGQDQQPVVTVSSFVSPAPRNQAGNDVVFAGEGNDIVDGYAGNDYLEGNGGHDFLLGGEGNDTLNGGEGNDTLHGDGFDGMSEAFPSARLPGDLHGDDLLIGGQGNDQIYGNGGSDRLYGNQGNDTLIGDDRTTPAHYHGNDFLDGGADSDVLLGMGGDDTLYGGEGNDWLAGEDHLSLDQVSSLTGNDWLDGGAGNDNLLGGNGDDYLDGGEGLDNLWGGVGNDTLKGGADADYLKDEDGENFFEGGSGDDTLEGGGGNDRYFFSKGDGVDFLTDKGGINSVTFGEGVVSESLNIGKAYNSEGVSYLTVSYEGGTIYIENGMAGAISDFYFHDGSTLPLSTMLAEVGGLTLFAPESGGQLQGSDAGDILSGSLGHDLIDAAGGNDHLYGNGGNDTLFGGAGDDSIAGGSGDDHLQGDAGNDTLVGGTGNDTLLGGGGDDGLSGGGGQDWLVGSEGNDTLSGGAGDDTLEGGAGVDTYLFSAGSGHDLIRDDDGEYSVLKLSRDIALADLQSRREGNDLLIEYKDGSHSLRIESYYSASVVWEVADDDGRSQSMDAFLFELSENSSMDITFWENKFKQQVQAAFATQHEENGGELENDGYFHYYRREKSWESDGAYGAVFKEFSVSDEPMFEYEGAYFSTIIQTSAQRDEYVATTKSIHSVSSGGLFSLGGGAIYVSASDMQKLSANQGVGYGTQGSYTPVYSSEEPNKLVGVIIEPSQGQGEGQVSGLPSTVIAYSKYWSWDDTVYKVINGDDQGRTYRVGRGQIIRAGSGSDLMIGYPGSLETKNMGVYFSGGAGEDTLLGSYEADYLIGGTGNDLLMGGGGADTYVFYSGDGVDIVNDFPLPSNTDFNGEGGYTYLETSEAAKLDKIVLPQTATLESVTLAWGQVLAQVNAGKPEWFQADGSNEVFYNSFGEPTHRSLRVLVTLDINLGDGQVIRVVMPSSDSPQGSGVELYQLGDGSILTQKQLLDYFGMGDVPDISTQGQELRVSDAVGQGDGYFPLQGMFGNDTLYSGEGDDYLIGGGGDDLLYGSQGYDILEGGLGADTYYIYSNNGDYDSRNVTRIRDVDGVGAIFIDDVKLDKSNLVAWQENYWLSRDGVFSLHLNSESADLEIQTLQGRIVIEDYVPEKLGINLPAFNSENLLAEIVASVGMPWEYFVPISLDDNGFLPELTAVLDNDEQLPQWLHFDPSTGRVSGAFEALDQLEHVIINATYPGGSVVQYELLLSSQLNYVEGTDEPDLLAGTKWGDYIFAGNGDDNVSGGEGDDLIEAGEGHDVLDGGLGADTLYGGQGNDVYVVDQAGDVVTEYPDEGIDQIISTVSWTLGDNLENLSLVGSSAIDGTGNDWDNELLGNSGDNILRGMAGDDLLNGGLGNDTYIVGNGDGGDVINNLSVAAEAETDILRFEDINHDSLWFSRQGSNLVIDVMGAEDSVTVQNWYANSNQQLDIIQAGSSSLYANQVDNLVNAMAAFGAPAGGEINLTQAQRDQLNVAIAANWQ</sequence>
<dbReference type="PRINTS" id="PR00313">
    <property type="entry name" value="CABNDNGRPT"/>
</dbReference>
<dbReference type="Proteomes" id="UP000198606">
    <property type="component" value="Unassembled WGS sequence"/>
</dbReference>
<keyword evidence="5" id="KW-0677">Repeat</keyword>
<protein>
    <submittedName>
        <fullName evidence="10">Ca2+-binding protein, RTX toxin-related</fullName>
    </submittedName>
</protein>
<evidence type="ECO:0000256" key="1">
    <source>
        <dbReference type="ARBA" id="ARBA00004370"/>
    </source>
</evidence>
<dbReference type="EMBL" id="FNDG01000016">
    <property type="protein sequence ID" value="SDI42521.1"/>
    <property type="molecule type" value="Genomic_DNA"/>
</dbReference>
<dbReference type="Gene3D" id="2.150.10.10">
    <property type="entry name" value="Serralysin-like metalloprotease, C-terminal"/>
    <property type="match status" value="13"/>
</dbReference>